<gene>
    <name evidence="5" type="ORF">METZ01_LOCUS100002</name>
</gene>
<proteinExistence type="inferred from homology"/>
<evidence type="ECO:0000256" key="2">
    <source>
        <dbReference type="ARBA" id="ARBA00009767"/>
    </source>
</evidence>
<sequence>MNEQQQSGNRRGAMPFHKYRPFKPVELMERRWPDRTLNKAPRWCSVDLRDGNQALIDPMNVDEKRRMYELLLELGFIEIEVGFPAASQPDFDFIRKIIDGGMVP</sequence>
<name>A0A381W5B6_9ZZZZ</name>
<dbReference type="GO" id="GO:0019752">
    <property type="term" value="P:carboxylic acid metabolic process"/>
    <property type="evidence" value="ECO:0007669"/>
    <property type="project" value="InterPro"/>
</dbReference>
<comment type="catalytic activity">
    <reaction evidence="1">
        <text>3-methyl-2-oxobutanoate + acetyl-CoA + H2O = (2S)-2-isopropylmalate + CoA + H(+)</text>
        <dbReference type="Rhea" id="RHEA:21524"/>
        <dbReference type="ChEBI" id="CHEBI:1178"/>
        <dbReference type="ChEBI" id="CHEBI:11851"/>
        <dbReference type="ChEBI" id="CHEBI:15377"/>
        <dbReference type="ChEBI" id="CHEBI:15378"/>
        <dbReference type="ChEBI" id="CHEBI:57287"/>
        <dbReference type="ChEBI" id="CHEBI:57288"/>
        <dbReference type="EC" id="2.3.3.13"/>
    </reaction>
</comment>
<comment type="similarity">
    <text evidence="2">Belongs to the alpha-IPM synthase/homocitrate synthase family. LeuA type 2 subfamily.</text>
</comment>
<dbReference type="GO" id="GO:0003852">
    <property type="term" value="F:2-isopropylmalate synthase activity"/>
    <property type="evidence" value="ECO:0007669"/>
    <property type="project" value="UniProtKB-EC"/>
</dbReference>
<dbReference type="Gene3D" id="3.20.20.70">
    <property type="entry name" value="Aldolase class I"/>
    <property type="match status" value="1"/>
</dbReference>
<reference evidence="5" key="1">
    <citation type="submission" date="2018-05" db="EMBL/GenBank/DDBJ databases">
        <authorList>
            <person name="Lanie J.A."/>
            <person name="Ng W.-L."/>
            <person name="Kazmierczak K.M."/>
            <person name="Andrzejewski T.M."/>
            <person name="Davidsen T.M."/>
            <person name="Wayne K.J."/>
            <person name="Tettelin H."/>
            <person name="Glass J.I."/>
            <person name="Rusch D."/>
            <person name="Podicherti R."/>
            <person name="Tsui H.-C.T."/>
            <person name="Winkler M.E."/>
        </authorList>
    </citation>
    <scope>NUCLEOTIDE SEQUENCE</scope>
</reference>
<dbReference type="SUPFAM" id="SSF51569">
    <property type="entry name" value="Aldolase"/>
    <property type="match status" value="1"/>
</dbReference>
<evidence type="ECO:0000259" key="4">
    <source>
        <dbReference type="Pfam" id="PF00682"/>
    </source>
</evidence>
<dbReference type="PANTHER" id="PTHR46911">
    <property type="match status" value="1"/>
</dbReference>
<dbReference type="PANTHER" id="PTHR46911:SF1">
    <property type="entry name" value="2-ISOPROPYLMALATE SYNTHASE"/>
    <property type="match status" value="1"/>
</dbReference>
<evidence type="ECO:0000256" key="3">
    <source>
        <dbReference type="ARBA" id="ARBA00022679"/>
    </source>
</evidence>
<protein>
    <recommendedName>
        <fullName evidence="4">Pyruvate carboxyltransferase domain-containing protein</fullName>
    </recommendedName>
</protein>
<accession>A0A381W5B6</accession>
<feature type="domain" description="Pyruvate carboxyltransferase" evidence="4">
    <location>
        <begin position="41"/>
        <end position="100"/>
    </location>
</feature>
<evidence type="ECO:0000256" key="1">
    <source>
        <dbReference type="ARBA" id="ARBA00000064"/>
    </source>
</evidence>
<dbReference type="InterPro" id="IPR000891">
    <property type="entry name" value="PYR_CT"/>
</dbReference>
<dbReference type="AlphaFoldDB" id="A0A381W5B6"/>
<keyword evidence="3" id="KW-0808">Transferase</keyword>
<dbReference type="InterPro" id="IPR002034">
    <property type="entry name" value="AIPM/Hcit_synth_CS"/>
</dbReference>
<dbReference type="PROSITE" id="PS00815">
    <property type="entry name" value="AIPM_HOMOCIT_SYNTH_1"/>
    <property type="match status" value="1"/>
</dbReference>
<dbReference type="InterPro" id="IPR013785">
    <property type="entry name" value="Aldolase_TIM"/>
</dbReference>
<dbReference type="Pfam" id="PF00682">
    <property type="entry name" value="HMGL-like"/>
    <property type="match status" value="1"/>
</dbReference>
<evidence type="ECO:0000313" key="5">
    <source>
        <dbReference type="EMBL" id="SVA47148.1"/>
    </source>
</evidence>
<organism evidence="5">
    <name type="scientific">marine metagenome</name>
    <dbReference type="NCBI Taxonomy" id="408172"/>
    <lineage>
        <taxon>unclassified sequences</taxon>
        <taxon>metagenomes</taxon>
        <taxon>ecological metagenomes</taxon>
    </lineage>
</organism>
<feature type="non-terminal residue" evidence="5">
    <location>
        <position position="104"/>
    </location>
</feature>
<dbReference type="EMBL" id="UINC01010614">
    <property type="protein sequence ID" value="SVA47148.1"/>
    <property type="molecule type" value="Genomic_DNA"/>
</dbReference>